<dbReference type="PANTHER" id="PTHR15067:SF7">
    <property type="entry name" value="E3 UBIQUITIN-PROTEIN LIGASE DMA1-RELATED"/>
    <property type="match status" value="1"/>
</dbReference>
<evidence type="ECO:0000256" key="6">
    <source>
        <dbReference type="PROSITE-ProRule" id="PRU00175"/>
    </source>
</evidence>
<dbReference type="Pfam" id="PF00498">
    <property type="entry name" value="FHA"/>
    <property type="match status" value="1"/>
</dbReference>
<dbReference type="SUPFAM" id="SSF49879">
    <property type="entry name" value="SMAD/FHA domain"/>
    <property type="match status" value="1"/>
</dbReference>
<keyword evidence="11" id="KW-1185">Reference proteome</keyword>
<dbReference type="PROSITE" id="PS50089">
    <property type="entry name" value="ZF_RING_2"/>
    <property type="match status" value="1"/>
</dbReference>
<keyword evidence="1" id="KW-0808">Transferase</keyword>
<evidence type="ECO:0000256" key="4">
    <source>
        <dbReference type="ARBA" id="ARBA00022786"/>
    </source>
</evidence>
<gene>
    <name evidence="10" type="ORF">LTR09_009871</name>
</gene>
<dbReference type="SMART" id="SM00184">
    <property type="entry name" value="RING"/>
    <property type="match status" value="1"/>
</dbReference>
<evidence type="ECO:0000313" key="10">
    <source>
        <dbReference type="EMBL" id="KAK3048759.1"/>
    </source>
</evidence>
<evidence type="ECO:0000256" key="1">
    <source>
        <dbReference type="ARBA" id="ARBA00022679"/>
    </source>
</evidence>
<dbReference type="GO" id="GO:0061630">
    <property type="term" value="F:ubiquitin protein ligase activity"/>
    <property type="evidence" value="ECO:0007669"/>
    <property type="project" value="TreeGrafter"/>
</dbReference>
<feature type="region of interest" description="Disordered" evidence="7">
    <location>
        <begin position="484"/>
        <end position="508"/>
    </location>
</feature>
<keyword evidence="3 6" id="KW-0863">Zinc-finger</keyword>
<dbReference type="InterPro" id="IPR001841">
    <property type="entry name" value="Znf_RING"/>
</dbReference>
<feature type="compositionally biased region" description="Low complexity" evidence="7">
    <location>
        <begin position="146"/>
        <end position="163"/>
    </location>
</feature>
<dbReference type="Proteomes" id="UP001271007">
    <property type="component" value="Unassembled WGS sequence"/>
</dbReference>
<dbReference type="GO" id="GO:0016567">
    <property type="term" value="P:protein ubiquitination"/>
    <property type="evidence" value="ECO:0007669"/>
    <property type="project" value="TreeGrafter"/>
</dbReference>
<dbReference type="PROSITE" id="PS50006">
    <property type="entry name" value="FHA_DOMAIN"/>
    <property type="match status" value="1"/>
</dbReference>
<feature type="compositionally biased region" description="Polar residues" evidence="7">
    <location>
        <begin position="165"/>
        <end position="175"/>
    </location>
</feature>
<feature type="region of interest" description="Disordered" evidence="7">
    <location>
        <begin position="556"/>
        <end position="598"/>
    </location>
</feature>
<evidence type="ECO:0000259" key="9">
    <source>
        <dbReference type="PROSITE" id="PS50089"/>
    </source>
</evidence>
<dbReference type="GO" id="GO:0005829">
    <property type="term" value="C:cytosol"/>
    <property type="evidence" value="ECO:0007669"/>
    <property type="project" value="TreeGrafter"/>
</dbReference>
<dbReference type="InterPro" id="IPR013083">
    <property type="entry name" value="Znf_RING/FYVE/PHD"/>
</dbReference>
<dbReference type="FunFam" id="2.60.200.20:FF:000030">
    <property type="entry name" value="FHA domain-containing protein"/>
    <property type="match status" value="1"/>
</dbReference>
<feature type="compositionally biased region" description="Polar residues" evidence="7">
    <location>
        <begin position="35"/>
        <end position="54"/>
    </location>
</feature>
<feature type="compositionally biased region" description="Polar residues" evidence="7">
    <location>
        <begin position="78"/>
        <end position="90"/>
    </location>
</feature>
<dbReference type="InterPro" id="IPR008984">
    <property type="entry name" value="SMAD_FHA_dom_sf"/>
</dbReference>
<feature type="compositionally biased region" description="Acidic residues" evidence="7">
    <location>
        <begin position="400"/>
        <end position="409"/>
    </location>
</feature>
<feature type="compositionally biased region" description="Polar residues" evidence="7">
    <location>
        <begin position="128"/>
        <end position="139"/>
    </location>
</feature>
<evidence type="ECO:0008006" key="12">
    <source>
        <dbReference type="Google" id="ProtNLM"/>
    </source>
</evidence>
<feature type="region of interest" description="Disordered" evidence="7">
    <location>
        <begin position="1"/>
        <end position="175"/>
    </location>
</feature>
<evidence type="ECO:0000259" key="8">
    <source>
        <dbReference type="PROSITE" id="PS50006"/>
    </source>
</evidence>
<feature type="domain" description="RING-type" evidence="9">
    <location>
        <begin position="349"/>
        <end position="394"/>
    </location>
</feature>
<feature type="domain" description="FHA" evidence="8">
    <location>
        <begin position="210"/>
        <end position="272"/>
    </location>
</feature>
<comment type="caution">
    <text evidence="10">The sequence shown here is derived from an EMBL/GenBank/DDBJ whole genome shotgun (WGS) entry which is preliminary data.</text>
</comment>
<dbReference type="SUPFAM" id="SSF57850">
    <property type="entry name" value="RING/U-box"/>
    <property type="match status" value="1"/>
</dbReference>
<dbReference type="Pfam" id="PF17123">
    <property type="entry name" value="zf-RING_11"/>
    <property type="match status" value="1"/>
</dbReference>
<evidence type="ECO:0000256" key="7">
    <source>
        <dbReference type="SAM" id="MobiDB-lite"/>
    </source>
</evidence>
<evidence type="ECO:0000313" key="11">
    <source>
        <dbReference type="Proteomes" id="UP001271007"/>
    </source>
</evidence>
<reference evidence="10" key="1">
    <citation type="submission" date="2023-04" db="EMBL/GenBank/DDBJ databases">
        <title>Black Yeasts Isolated from many extreme environments.</title>
        <authorList>
            <person name="Coleine C."/>
            <person name="Stajich J.E."/>
            <person name="Selbmann L."/>
        </authorList>
    </citation>
    <scope>NUCLEOTIDE SEQUENCE</scope>
    <source>
        <strain evidence="10">CCFEE 5312</strain>
    </source>
</reference>
<keyword evidence="2" id="KW-0479">Metal-binding</keyword>
<protein>
    <recommendedName>
        <fullName evidence="12">FHA domain-containing protein</fullName>
    </recommendedName>
</protein>
<dbReference type="GO" id="GO:0008270">
    <property type="term" value="F:zinc ion binding"/>
    <property type="evidence" value="ECO:0007669"/>
    <property type="project" value="UniProtKB-KW"/>
</dbReference>
<accession>A0AAJ0D838</accession>
<proteinExistence type="predicted"/>
<sequence>MPPPMASSAHSSTSSTSPTPTSPTRPSRLRGLTYLRNNLNTHLHGSSSPKTSDTLQRERSADSYVTAPSGENVPPVPQQSGSEVDDQVTQSASPLSSSSELVLPDRSMTRNRTASASAGPTPAPIVTDNLTRSIPTRVNTMEEVGSTADTRSNAASSRSTAVSGSLPNSTSNKKTMPSICFIPHIETRANRPSLQFPAQSRTLKADDSVVHMGRYSERGSPAISTAADSDTPIGFKSKVVSRRHCEFSFTKGQWYVKDVGSSSGTFLNHVRLTPPGEESTPHDIRDGDVLQLGIDFKGGEEHIFRCVKMRIECNRDWQKTRNKFNTSAHNSLLNGTKGKKSSSSTKLECSICLGPVWPTQATFYSPCGHAWHYKCISSCLFGPNYPNFICPNCRSVTDLEAEPDEDDDAPTPTELSGETLTEGRAGGEQGETQTAVDDGTEHEVVSDDGHRDSPLVADVNHDEEQRRRSADIERWVDTTYDAPGGLTTLFNPPNPFANPDRTPARRPRVQVTRPPLTEDELTIRMPAPRPSNYMYEVLSPSRARPPSFSPMLERAMEARRASAPHAPSEAGSSTNNDEGGPMRSPFSSFDNMPRSPLSKTQSMIAIATGREEPFDVSARPGDETELPMAFHQLFPREVLTRGGRVDRLAAHLATVPWTRTVGPRNA</sequence>
<feature type="compositionally biased region" description="Basic and acidic residues" evidence="7">
    <location>
        <begin position="439"/>
        <end position="469"/>
    </location>
</feature>
<dbReference type="GO" id="GO:0006511">
    <property type="term" value="P:ubiquitin-dependent protein catabolic process"/>
    <property type="evidence" value="ECO:0007669"/>
    <property type="project" value="TreeGrafter"/>
</dbReference>
<dbReference type="SMART" id="SM00240">
    <property type="entry name" value="FHA"/>
    <property type="match status" value="1"/>
</dbReference>
<feature type="region of interest" description="Disordered" evidence="7">
    <location>
        <begin position="400"/>
        <end position="469"/>
    </location>
</feature>
<dbReference type="Gene3D" id="2.60.200.20">
    <property type="match status" value="1"/>
</dbReference>
<dbReference type="InterPro" id="IPR000253">
    <property type="entry name" value="FHA_dom"/>
</dbReference>
<dbReference type="EMBL" id="JAWDJX010000045">
    <property type="protein sequence ID" value="KAK3048759.1"/>
    <property type="molecule type" value="Genomic_DNA"/>
</dbReference>
<dbReference type="GO" id="GO:0032153">
    <property type="term" value="C:cell division site"/>
    <property type="evidence" value="ECO:0007669"/>
    <property type="project" value="TreeGrafter"/>
</dbReference>
<evidence type="ECO:0000256" key="2">
    <source>
        <dbReference type="ARBA" id="ARBA00022723"/>
    </source>
</evidence>
<dbReference type="Gene3D" id="3.30.40.10">
    <property type="entry name" value="Zinc/RING finger domain, C3HC4 (zinc finger)"/>
    <property type="match status" value="1"/>
</dbReference>
<keyword evidence="4" id="KW-0833">Ubl conjugation pathway</keyword>
<dbReference type="PANTHER" id="PTHR15067">
    <property type="entry name" value="E3 UBIQUITIN-PROTEIN LIGASE RNF8"/>
    <property type="match status" value="1"/>
</dbReference>
<keyword evidence="5" id="KW-0862">Zinc</keyword>
<evidence type="ECO:0000256" key="5">
    <source>
        <dbReference type="ARBA" id="ARBA00022833"/>
    </source>
</evidence>
<organism evidence="10 11">
    <name type="scientific">Extremus antarcticus</name>
    <dbReference type="NCBI Taxonomy" id="702011"/>
    <lineage>
        <taxon>Eukaryota</taxon>
        <taxon>Fungi</taxon>
        <taxon>Dikarya</taxon>
        <taxon>Ascomycota</taxon>
        <taxon>Pezizomycotina</taxon>
        <taxon>Dothideomycetes</taxon>
        <taxon>Dothideomycetidae</taxon>
        <taxon>Mycosphaerellales</taxon>
        <taxon>Extremaceae</taxon>
        <taxon>Extremus</taxon>
    </lineage>
</organism>
<feature type="compositionally biased region" description="Low complexity" evidence="7">
    <location>
        <begin position="1"/>
        <end position="26"/>
    </location>
</feature>
<dbReference type="AlphaFoldDB" id="A0AAJ0D838"/>
<evidence type="ECO:0000256" key="3">
    <source>
        <dbReference type="ARBA" id="ARBA00022771"/>
    </source>
</evidence>
<dbReference type="GO" id="GO:0000151">
    <property type="term" value="C:ubiquitin ligase complex"/>
    <property type="evidence" value="ECO:0007669"/>
    <property type="project" value="TreeGrafter"/>
</dbReference>
<name>A0AAJ0D838_9PEZI</name>